<evidence type="ECO:0000256" key="3">
    <source>
        <dbReference type="ARBA" id="ARBA00012668"/>
    </source>
</evidence>
<keyword evidence="10" id="KW-0406">Ion transport</keyword>
<dbReference type="InterPro" id="IPR039261">
    <property type="entry name" value="FNR_nucleotide-bd"/>
</dbReference>
<dbReference type="Proteomes" id="UP001465976">
    <property type="component" value="Unassembled WGS sequence"/>
</dbReference>
<evidence type="ECO:0000256" key="10">
    <source>
        <dbReference type="ARBA" id="ARBA00023065"/>
    </source>
</evidence>
<dbReference type="Pfam" id="PF08022">
    <property type="entry name" value="FAD_binding_8"/>
    <property type="match status" value="1"/>
</dbReference>
<evidence type="ECO:0000313" key="17">
    <source>
        <dbReference type="Proteomes" id="UP001465976"/>
    </source>
</evidence>
<evidence type="ECO:0000259" key="15">
    <source>
        <dbReference type="PROSITE" id="PS51384"/>
    </source>
</evidence>
<reference evidence="16 17" key="1">
    <citation type="submission" date="2024-02" db="EMBL/GenBank/DDBJ databases">
        <title>A draft genome for the cacao thread blight pathogen Marasmius crinis-equi.</title>
        <authorList>
            <person name="Cohen S.P."/>
            <person name="Baruah I.K."/>
            <person name="Amoako-Attah I."/>
            <person name="Bukari Y."/>
            <person name="Meinhardt L.W."/>
            <person name="Bailey B.A."/>
        </authorList>
    </citation>
    <scope>NUCLEOTIDE SEQUENCE [LARGE SCALE GENOMIC DNA]</scope>
    <source>
        <strain evidence="16 17">GH-76</strain>
    </source>
</reference>
<proteinExistence type="inferred from homology"/>
<keyword evidence="6 14" id="KW-0812">Transmembrane</keyword>
<keyword evidence="17" id="KW-1185">Reference proteome</keyword>
<dbReference type="InterPro" id="IPR013112">
    <property type="entry name" value="FAD-bd_8"/>
</dbReference>
<keyword evidence="4" id="KW-0813">Transport</keyword>
<dbReference type="InterPro" id="IPR017927">
    <property type="entry name" value="FAD-bd_FR_type"/>
</dbReference>
<feature type="transmembrane region" description="Helical" evidence="14">
    <location>
        <begin position="249"/>
        <end position="267"/>
    </location>
</feature>
<dbReference type="EMBL" id="JBAHYK010000004">
    <property type="protein sequence ID" value="KAL0581780.1"/>
    <property type="molecule type" value="Genomic_DNA"/>
</dbReference>
<evidence type="ECO:0000256" key="12">
    <source>
        <dbReference type="ARBA" id="ARBA00048483"/>
    </source>
</evidence>
<feature type="region of interest" description="Disordered" evidence="13">
    <location>
        <begin position="488"/>
        <end position="513"/>
    </location>
</feature>
<comment type="caution">
    <text evidence="16">The sequence shown here is derived from an EMBL/GenBank/DDBJ whole genome shotgun (WGS) entry which is preliminary data.</text>
</comment>
<dbReference type="PANTHER" id="PTHR32361:SF23">
    <property type="entry name" value="FERRIC-CHELATE REDUCTASE"/>
    <property type="match status" value="1"/>
</dbReference>
<dbReference type="InterPro" id="IPR013130">
    <property type="entry name" value="Fe3_Rdtase_TM_dom"/>
</dbReference>
<name>A0ABR3G203_9AGAR</name>
<dbReference type="Pfam" id="PF01794">
    <property type="entry name" value="Ferric_reduct"/>
    <property type="match status" value="1"/>
</dbReference>
<dbReference type="CDD" id="cd06186">
    <property type="entry name" value="NOX_Duox_like_FAD_NADP"/>
    <property type="match status" value="1"/>
</dbReference>
<dbReference type="Pfam" id="PF08030">
    <property type="entry name" value="NAD_binding_6"/>
    <property type="match status" value="1"/>
</dbReference>
<evidence type="ECO:0000256" key="5">
    <source>
        <dbReference type="ARBA" id="ARBA00022475"/>
    </source>
</evidence>
<evidence type="ECO:0000256" key="14">
    <source>
        <dbReference type="SAM" id="Phobius"/>
    </source>
</evidence>
<comment type="catalytic activity">
    <reaction evidence="12">
        <text>2 a Fe(II)-siderophore + NADP(+) + H(+) = 2 a Fe(III)-siderophore + NADPH</text>
        <dbReference type="Rhea" id="RHEA:28795"/>
        <dbReference type="Rhea" id="RHEA-COMP:11342"/>
        <dbReference type="Rhea" id="RHEA-COMP:11344"/>
        <dbReference type="ChEBI" id="CHEBI:15378"/>
        <dbReference type="ChEBI" id="CHEBI:29033"/>
        <dbReference type="ChEBI" id="CHEBI:29034"/>
        <dbReference type="ChEBI" id="CHEBI:57783"/>
        <dbReference type="ChEBI" id="CHEBI:58349"/>
        <dbReference type="EC" id="1.16.1.9"/>
    </reaction>
</comment>
<accession>A0ABR3G203</accession>
<keyword evidence="7" id="KW-0249">Electron transport</keyword>
<dbReference type="InterPro" id="IPR013121">
    <property type="entry name" value="Fe_red_NAD-bd_6"/>
</dbReference>
<dbReference type="EC" id="1.16.1.9" evidence="3"/>
<evidence type="ECO:0000256" key="13">
    <source>
        <dbReference type="SAM" id="MobiDB-lite"/>
    </source>
</evidence>
<evidence type="ECO:0000256" key="7">
    <source>
        <dbReference type="ARBA" id="ARBA00022982"/>
    </source>
</evidence>
<feature type="transmembrane region" description="Helical" evidence="14">
    <location>
        <begin position="175"/>
        <end position="193"/>
    </location>
</feature>
<comment type="similarity">
    <text evidence="2">Belongs to the ferric reductase (FRE) family.</text>
</comment>
<dbReference type="Gene3D" id="3.40.50.80">
    <property type="entry name" value="Nucleotide-binding domain of ferredoxin-NADP reductase (FNR) module"/>
    <property type="match status" value="1"/>
</dbReference>
<keyword evidence="9" id="KW-0560">Oxidoreductase</keyword>
<dbReference type="PANTHER" id="PTHR32361">
    <property type="entry name" value="FERRIC/CUPRIC REDUCTASE TRANSMEMBRANE COMPONENT"/>
    <property type="match status" value="1"/>
</dbReference>
<dbReference type="InterPro" id="IPR017938">
    <property type="entry name" value="Riboflavin_synthase-like_b-brl"/>
</dbReference>
<feature type="transmembrane region" description="Helical" evidence="14">
    <location>
        <begin position="279"/>
        <end position="299"/>
    </location>
</feature>
<feature type="transmembrane region" description="Helical" evidence="14">
    <location>
        <begin position="38"/>
        <end position="57"/>
    </location>
</feature>
<keyword evidence="5" id="KW-1003">Cell membrane</keyword>
<feature type="domain" description="FAD-binding FR-type" evidence="15">
    <location>
        <begin position="294"/>
        <end position="408"/>
    </location>
</feature>
<evidence type="ECO:0000256" key="4">
    <source>
        <dbReference type="ARBA" id="ARBA00022448"/>
    </source>
</evidence>
<evidence type="ECO:0000256" key="11">
    <source>
        <dbReference type="ARBA" id="ARBA00023136"/>
    </source>
</evidence>
<dbReference type="SUPFAM" id="SSF52343">
    <property type="entry name" value="Ferredoxin reductase-like, C-terminal NADP-linked domain"/>
    <property type="match status" value="1"/>
</dbReference>
<feature type="transmembrane region" description="Helical" evidence="14">
    <location>
        <begin position="90"/>
        <end position="117"/>
    </location>
</feature>
<evidence type="ECO:0000256" key="2">
    <source>
        <dbReference type="ARBA" id="ARBA00006278"/>
    </source>
</evidence>
<dbReference type="SUPFAM" id="SSF63380">
    <property type="entry name" value="Riboflavin synthase domain-like"/>
    <property type="match status" value="1"/>
</dbReference>
<gene>
    <name evidence="16" type="ORF">V5O48_000257</name>
</gene>
<feature type="transmembrane region" description="Helical" evidence="14">
    <location>
        <begin position="219"/>
        <end position="242"/>
    </location>
</feature>
<feature type="transmembrane region" description="Helical" evidence="14">
    <location>
        <begin position="137"/>
        <end position="163"/>
    </location>
</feature>
<keyword evidence="8 14" id="KW-1133">Transmembrane helix</keyword>
<dbReference type="PROSITE" id="PS51384">
    <property type="entry name" value="FAD_FR"/>
    <property type="match status" value="1"/>
</dbReference>
<dbReference type="InterPro" id="IPR051410">
    <property type="entry name" value="Ferric/Cupric_Reductase"/>
</dbReference>
<keyword evidence="11 14" id="KW-0472">Membrane</keyword>
<evidence type="ECO:0000256" key="6">
    <source>
        <dbReference type="ARBA" id="ARBA00022692"/>
    </source>
</evidence>
<dbReference type="SFLD" id="SFLDS00052">
    <property type="entry name" value="Ferric_Reductase_Domain"/>
    <property type="match status" value="1"/>
</dbReference>
<organism evidence="16 17">
    <name type="scientific">Marasmius crinis-equi</name>
    <dbReference type="NCBI Taxonomy" id="585013"/>
    <lineage>
        <taxon>Eukaryota</taxon>
        <taxon>Fungi</taxon>
        <taxon>Dikarya</taxon>
        <taxon>Basidiomycota</taxon>
        <taxon>Agaricomycotina</taxon>
        <taxon>Agaricomycetes</taxon>
        <taxon>Agaricomycetidae</taxon>
        <taxon>Agaricales</taxon>
        <taxon>Marasmiineae</taxon>
        <taxon>Marasmiaceae</taxon>
        <taxon>Marasmius</taxon>
    </lineage>
</organism>
<sequence>MPLVADLFSRHDTSSLTPAQLAENDVDPYEETPKYARGVVYFVCGFMALFVGARFVLSLRRRFAPIFTKSGFYRRVIAASRYLATKQQKVLGVHFPTLGVSLVIFAFFAFTMIWTWGTLPYYRSAWNVGGSPLAMRSGLMALGCFPFIMAFSAKWNFVTFITGHSHEKLQVYHQFMSHIFLILSLIHSFPWLVQGMAEVKPGFEPMTQIEWSWHVAHKVYYWSGAALLIILAWLCWASLPFFRNRFYESFKYLHVISALLFTAFFFIHCNRLLGSWDYLYATVVIYGASVVCRFGWMLYTNSSGMPRASFELMPAGMVKLRVACNPLEVWQPGQHYFFHFLTVAPFESHPFTIASIPKLETDEPQELVVLIRSANGLTKRLSKYLAKHDGAKTIPVLLDGPFGGVGQDLSIYEHVLLVVGGTGVTFITPILQDLVRKSNLGETVCKSVHVVWSVRDEESLSWMINEIQGTARKAIRTSITIQIHVTGNDRNQTTSDSDSDSKIKESSSSPTYGRADISSVVRAAGAETRTLGVAVCGPGSLLYDVRNAVAGLQRDIALGKPGCNEVYLHSEEYAW</sequence>
<evidence type="ECO:0000313" key="16">
    <source>
        <dbReference type="EMBL" id="KAL0581780.1"/>
    </source>
</evidence>
<evidence type="ECO:0000256" key="9">
    <source>
        <dbReference type="ARBA" id="ARBA00023002"/>
    </source>
</evidence>
<dbReference type="SFLD" id="SFLDG01168">
    <property type="entry name" value="Ferric_reductase_subgroup_(FRE"/>
    <property type="match status" value="1"/>
</dbReference>
<evidence type="ECO:0000256" key="8">
    <source>
        <dbReference type="ARBA" id="ARBA00022989"/>
    </source>
</evidence>
<evidence type="ECO:0000256" key="1">
    <source>
        <dbReference type="ARBA" id="ARBA00004651"/>
    </source>
</evidence>
<protein>
    <recommendedName>
        <fullName evidence="3">ferric-chelate reductase (NADPH)</fullName>
        <ecNumber evidence="3">1.16.1.9</ecNumber>
    </recommendedName>
</protein>
<comment type="subcellular location">
    <subcellularLocation>
        <location evidence="1">Cell membrane</location>
        <topology evidence="1">Multi-pass membrane protein</topology>
    </subcellularLocation>
</comment>